<evidence type="ECO:0000313" key="2">
    <source>
        <dbReference type="EMBL" id="SEG29395.1"/>
    </source>
</evidence>
<dbReference type="InterPro" id="IPR032466">
    <property type="entry name" value="Metal_Hydrolase"/>
</dbReference>
<dbReference type="PROSITE" id="PS51318">
    <property type="entry name" value="TAT"/>
    <property type="match status" value="1"/>
</dbReference>
<proteinExistence type="predicted"/>
<dbReference type="SUPFAM" id="SSF51556">
    <property type="entry name" value="Metallo-dependent hydrolases"/>
    <property type="match status" value="1"/>
</dbReference>
<dbReference type="PANTHER" id="PTHR43135:SF3">
    <property type="entry name" value="ALPHA-D-RIBOSE 1-METHYLPHOSPHONATE 5-TRIPHOSPHATE DIPHOSPHATASE"/>
    <property type="match status" value="1"/>
</dbReference>
<dbReference type="PANTHER" id="PTHR43135">
    <property type="entry name" value="ALPHA-D-RIBOSE 1-METHYLPHOSPHONATE 5-TRIPHOSPHATE DIPHOSPHATASE"/>
    <property type="match status" value="1"/>
</dbReference>
<dbReference type="InterPro" id="IPR051781">
    <property type="entry name" value="Metallo-dep_Hydrolase"/>
</dbReference>
<dbReference type="Gene3D" id="3.20.20.140">
    <property type="entry name" value="Metal-dependent hydrolases"/>
    <property type="match status" value="1"/>
</dbReference>
<feature type="domain" description="Amidohydrolase-related" evidence="1">
    <location>
        <begin position="121"/>
        <end position="479"/>
    </location>
</feature>
<protein>
    <submittedName>
        <fullName evidence="2">Imidazolonepropionase</fullName>
    </submittedName>
</protein>
<dbReference type="InterPro" id="IPR057744">
    <property type="entry name" value="OTAase-like"/>
</dbReference>
<gene>
    <name evidence="2" type="ORF">SAMN04488115_104173</name>
</gene>
<name>A0A1H5Z1C3_9HYPH</name>
<dbReference type="AlphaFoldDB" id="A0A1H5Z1C3"/>
<accession>A0A1H5Z1C3</accession>
<evidence type="ECO:0000259" key="1">
    <source>
        <dbReference type="Pfam" id="PF01979"/>
    </source>
</evidence>
<evidence type="ECO:0000313" key="3">
    <source>
        <dbReference type="Proteomes" id="UP000236743"/>
    </source>
</evidence>
<reference evidence="2 3" key="1">
    <citation type="submission" date="2016-10" db="EMBL/GenBank/DDBJ databases">
        <authorList>
            <person name="de Groot N.N."/>
        </authorList>
    </citation>
    <scope>NUCLEOTIDE SEQUENCE [LARGE SCALE GENOMIC DNA]</scope>
    <source>
        <strain evidence="2 3">DSM 26656</strain>
    </source>
</reference>
<dbReference type="CDD" id="cd01299">
    <property type="entry name" value="Met_dep_hydrolase_A"/>
    <property type="match status" value="1"/>
</dbReference>
<dbReference type="RefSeq" id="WP_103872623.1">
    <property type="nucleotide sequence ID" value="NZ_FNUY01000004.1"/>
</dbReference>
<dbReference type="SUPFAM" id="SSF51338">
    <property type="entry name" value="Composite domain of metallo-dependent hydrolases"/>
    <property type="match status" value="2"/>
</dbReference>
<dbReference type="Pfam" id="PF01979">
    <property type="entry name" value="Amidohydro_1"/>
    <property type="match status" value="1"/>
</dbReference>
<dbReference type="InterPro" id="IPR011059">
    <property type="entry name" value="Metal-dep_hydrolase_composite"/>
</dbReference>
<dbReference type="InterPro" id="IPR006311">
    <property type="entry name" value="TAT_signal"/>
</dbReference>
<dbReference type="GO" id="GO:0016810">
    <property type="term" value="F:hydrolase activity, acting on carbon-nitrogen (but not peptide) bonds"/>
    <property type="evidence" value="ECO:0007669"/>
    <property type="project" value="InterPro"/>
</dbReference>
<dbReference type="Proteomes" id="UP000236743">
    <property type="component" value="Unassembled WGS sequence"/>
</dbReference>
<sequence>MFSCTSGEEALASDHTTCFCHRPEIQILNRRMGADLSRRGFLGGIAATVAAQGLPGLAVAQPSGAARRPIVFTNFRLFDGTSASLRDGLRLLVEGGVVRSVLAGGPKPPEGAEIIDCRGKTIMPGLIDAHWHTLFAALPLPRLLTEDAGYIHLAASAESERTLLRGFTTVRDLGGFVFAFKQAVDEGLIAGPRIYPSGAMITTTGGHGDLRMLSELPRDANGSLSSVERSGGGMIADSAAELQLRVREQLMQGASQIKLVGGGGVSSPRSPLDMSTFSEADLKAAIAVARDWNTIVTVHAYAPETVQRAVSAGARCIEHAHLMDETTAKMMADKGVWLSIQPFLSAEDTGTLTGPSHVASLQVFAGTNNAYQLAIKHKIKTAFGSDMLFSQAHAARQGTMLTHLTKWYSNADILKMATSTNAELLALSGPRNPYPGKLGVVEEGAFADLLLVDGNPLDDISLLANPDRSLLIVMKDGKIYKNTLPR</sequence>
<dbReference type="OrthoDB" id="9782972at2"/>
<dbReference type="EMBL" id="FNUY01000004">
    <property type="protein sequence ID" value="SEG29395.1"/>
    <property type="molecule type" value="Genomic_DNA"/>
</dbReference>
<dbReference type="InterPro" id="IPR006680">
    <property type="entry name" value="Amidohydro-rel"/>
</dbReference>
<organism evidence="2 3">
    <name type="scientific">Bosea lathyri</name>
    <dbReference type="NCBI Taxonomy" id="1036778"/>
    <lineage>
        <taxon>Bacteria</taxon>
        <taxon>Pseudomonadati</taxon>
        <taxon>Pseudomonadota</taxon>
        <taxon>Alphaproteobacteria</taxon>
        <taxon>Hyphomicrobiales</taxon>
        <taxon>Boseaceae</taxon>
        <taxon>Bosea</taxon>
    </lineage>
</organism>
<keyword evidence="3" id="KW-1185">Reference proteome</keyword>
<dbReference type="Gene3D" id="2.30.40.10">
    <property type="entry name" value="Urease, subunit C, domain 1"/>
    <property type="match status" value="1"/>
</dbReference>